<name>A0A6J5LLR9_9CAUD</name>
<gene>
    <name evidence="1" type="ORF">UFOVP265_43</name>
</gene>
<sequence>MTEIAQEALTEQQKENTVKEYLFKQFVDKYKDLTNFVMRIQFNEGHKHLIIQHFDTAFLWAKEAFVAMSLKQNEPELIDTVTSEELDEAIKKAN</sequence>
<dbReference type="EMBL" id="LR796278">
    <property type="protein sequence ID" value="CAB4133956.1"/>
    <property type="molecule type" value="Genomic_DNA"/>
</dbReference>
<protein>
    <submittedName>
        <fullName evidence="1">Uncharacterized protein</fullName>
    </submittedName>
</protein>
<organism evidence="1">
    <name type="scientific">uncultured Caudovirales phage</name>
    <dbReference type="NCBI Taxonomy" id="2100421"/>
    <lineage>
        <taxon>Viruses</taxon>
        <taxon>Duplodnaviria</taxon>
        <taxon>Heunggongvirae</taxon>
        <taxon>Uroviricota</taxon>
        <taxon>Caudoviricetes</taxon>
        <taxon>Peduoviridae</taxon>
        <taxon>Maltschvirus</taxon>
        <taxon>Maltschvirus maltsch</taxon>
    </lineage>
</organism>
<evidence type="ECO:0000313" key="1">
    <source>
        <dbReference type="EMBL" id="CAB4133956.1"/>
    </source>
</evidence>
<proteinExistence type="predicted"/>
<accession>A0A6J5LLR9</accession>
<reference evidence="1" key="1">
    <citation type="submission" date="2020-04" db="EMBL/GenBank/DDBJ databases">
        <authorList>
            <person name="Chiriac C."/>
            <person name="Salcher M."/>
            <person name="Ghai R."/>
            <person name="Kavagutti S V."/>
        </authorList>
    </citation>
    <scope>NUCLEOTIDE SEQUENCE</scope>
</reference>